<organism evidence="1 2">
    <name type="scientific">Candidatus Campbellbacteria bacterium RIFCSPHIGHO2_01_FULL_34_10</name>
    <dbReference type="NCBI Taxonomy" id="1797577"/>
    <lineage>
        <taxon>Bacteria</taxon>
        <taxon>Candidatus Campbelliibacteriota</taxon>
    </lineage>
</organism>
<comment type="caution">
    <text evidence="1">The sequence shown here is derived from an EMBL/GenBank/DDBJ whole genome shotgun (WGS) entry which is preliminary data.</text>
</comment>
<evidence type="ECO:0000313" key="1">
    <source>
        <dbReference type="EMBL" id="OGD68099.1"/>
    </source>
</evidence>
<name>A0A1F5EL19_9BACT</name>
<dbReference type="EMBL" id="MEZZ01000040">
    <property type="protein sequence ID" value="OGD68099.1"/>
    <property type="molecule type" value="Genomic_DNA"/>
</dbReference>
<dbReference type="AlphaFoldDB" id="A0A1F5EL19"/>
<protein>
    <submittedName>
        <fullName evidence="1">Uncharacterized protein</fullName>
    </submittedName>
</protein>
<accession>A0A1F5EL19</accession>
<reference evidence="1 2" key="1">
    <citation type="journal article" date="2016" name="Nat. Commun.">
        <title>Thousands of microbial genomes shed light on interconnected biogeochemical processes in an aquifer system.</title>
        <authorList>
            <person name="Anantharaman K."/>
            <person name="Brown C.T."/>
            <person name="Hug L.A."/>
            <person name="Sharon I."/>
            <person name="Castelle C.J."/>
            <person name="Probst A.J."/>
            <person name="Thomas B.C."/>
            <person name="Singh A."/>
            <person name="Wilkins M.J."/>
            <person name="Karaoz U."/>
            <person name="Brodie E.L."/>
            <person name="Williams K.H."/>
            <person name="Hubbard S.S."/>
            <person name="Banfield J.F."/>
        </authorList>
    </citation>
    <scope>NUCLEOTIDE SEQUENCE [LARGE SCALE GENOMIC DNA]</scope>
</reference>
<proteinExistence type="predicted"/>
<gene>
    <name evidence="1" type="ORF">A2811_03155</name>
</gene>
<evidence type="ECO:0000313" key="2">
    <source>
        <dbReference type="Proteomes" id="UP000186670"/>
    </source>
</evidence>
<dbReference type="Proteomes" id="UP000186670">
    <property type="component" value="Unassembled WGS sequence"/>
</dbReference>
<sequence length="386" mass="42166">MAKSLVGIQVLESLTGWKMIAERTNETEEAVQTGQAKPAEFRIYRNDEMGLEIHVRRSLVKEGLDFLPGMVKDVETGKDLWSFFQEQSKGLGHLLAINDEVVIGLEEWGDLKKVIPVADLKKQKTVVVDGVSKIVGGRGVLATVDLKHSVAEALSADQGRSIKANITDAERAVMRKLSDARKASEERERLARETARRERIAKIKSRQQISGMVVENGRGSRWAIPVTEDEWMSFGTDDGMVAIVAGFGEDGKPIVPEDGVVEAFFIQYRKGGGGRPEKKAQVKIRLRGYEQAEPVKEASVSAPTLVKLETVFIEVSKDQAKSLGIDSGFQEVSLTDAEGISTLRKAGLNSGALVAISATDGSDRIQVEKFVDGQTQTLGLFNPITM</sequence>